<sequence>MWDLILGIVLLLGVLALFAQSVLALRYLWAHKKASDFIRERGYTNGPYVKHGMVIDPKTGLVRGTSAPSDIAIRKFL</sequence>
<name>A0A370DNJ0_9GAMM</name>
<accession>A0A370DNJ0</accession>
<dbReference type="Proteomes" id="UP000254771">
    <property type="component" value="Unassembled WGS sequence"/>
</dbReference>
<evidence type="ECO:0000313" key="2">
    <source>
        <dbReference type="Proteomes" id="UP000254771"/>
    </source>
</evidence>
<reference evidence="1 2" key="1">
    <citation type="journal article" date="2018" name="ISME J.">
        <title>Endosymbiont genomes yield clues of tubeworm success.</title>
        <authorList>
            <person name="Li Y."/>
            <person name="Liles M.R."/>
            <person name="Halanych K.M."/>
        </authorList>
    </citation>
    <scope>NUCLEOTIDE SEQUENCE [LARGE SCALE GENOMIC DNA]</scope>
    <source>
        <strain evidence="1">A1462</strain>
    </source>
</reference>
<protein>
    <submittedName>
        <fullName evidence="1">Uncharacterized protein</fullName>
    </submittedName>
</protein>
<gene>
    <name evidence="1" type="ORF">DIZ78_09550</name>
</gene>
<comment type="caution">
    <text evidence="1">The sequence shown here is derived from an EMBL/GenBank/DDBJ whole genome shotgun (WGS) entry which is preliminary data.</text>
</comment>
<keyword evidence="2" id="KW-1185">Reference proteome</keyword>
<dbReference type="AlphaFoldDB" id="A0A370DNJ0"/>
<evidence type="ECO:0000313" key="1">
    <source>
        <dbReference type="EMBL" id="RDH86403.1"/>
    </source>
</evidence>
<dbReference type="EMBL" id="QFXE01000010">
    <property type="protein sequence ID" value="RDH86403.1"/>
    <property type="molecule type" value="Genomic_DNA"/>
</dbReference>
<organism evidence="1 2">
    <name type="scientific">endosymbiont of Escarpia spicata</name>
    <dbReference type="NCBI Taxonomy" id="2200908"/>
    <lineage>
        <taxon>Bacteria</taxon>
        <taxon>Pseudomonadati</taxon>
        <taxon>Pseudomonadota</taxon>
        <taxon>Gammaproteobacteria</taxon>
        <taxon>sulfur-oxidizing symbionts</taxon>
    </lineage>
</organism>
<proteinExistence type="predicted"/>